<dbReference type="AlphaFoldDB" id="A0A0J7JAZ5"/>
<dbReference type="STRING" id="1658765.Msub_11842"/>
<dbReference type="GO" id="GO:0005524">
    <property type="term" value="F:ATP binding"/>
    <property type="evidence" value="ECO:0007669"/>
    <property type="project" value="UniProtKB-UniRule"/>
</dbReference>
<keyword evidence="5 7" id="KW-0418">Kinase</keyword>
<proteinExistence type="inferred from homology"/>
<organism evidence="7 8">
    <name type="scientific">Marinobacter subterrani</name>
    <dbReference type="NCBI Taxonomy" id="1658765"/>
    <lineage>
        <taxon>Bacteria</taxon>
        <taxon>Pseudomonadati</taxon>
        <taxon>Pseudomonadota</taxon>
        <taxon>Gammaproteobacteria</taxon>
        <taxon>Pseudomonadales</taxon>
        <taxon>Marinobacteraceae</taxon>
        <taxon>Marinobacter</taxon>
    </lineage>
</organism>
<sequence>MVGSGENGAGENGVRAKALRDFGLTPSGLSIVGLTGGIGSGKSTVARLFGGLGVHWVDADDVAREVVEPGAPALARIAEHFGEGILTSEGALDRGRLRGIVFENPEERAWLERLLHPVIREELARQLEQPSSAGASPASDEGDKYSLPYVILVSPLLLETDQHQLVDRIVVVDVPTDVQIERTMARDTNSREQVERIIAAQMPRERRLERADAIIDNNRPMDEVVSQVRELHEQFLVDFG</sequence>
<keyword evidence="2 5" id="KW-0547">Nucleotide-binding</keyword>
<dbReference type="Pfam" id="PF01121">
    <property type="entry name" value="CoaE"/>
    <property type="match status" value="1"/>
</dbReference>
<dbReference type="EC" id="2.7.1.24" evidence="5 6"/>
<keyword evidence="5" id="KW-0963">Cytoplasm</keyword>
<dbReference type="PANTHER" id="PTHR10695:SF46">
    <property type="entry name" value="BIFUNCTIONAL COENZYME A SYNTHASE-RELATED"/>
    <property type="match status" value="1"/>
</dbReference>
<dbReference type="PANTHER" id="PTHR10695">
    <property type="entry name" value="DEPHOSPHO-COA KINASE-RELATED"/>
    <property type="match status" value="1"/>
</dbReference>
<dbReference type="EMBL" id="LFBU01000001">
    <property type="protein sequence ID" value="KMQ75633.1"/>
    <property type="molecule type" value="Genomic_DNA"/>
</dbReference>
<comment type="function">
    <text evidence="5">Catalyzes the phosphorylation of the 3'-hydroxyl group of dephosphocoenzyme A to form coenzyme A.</text>
</comment>
<evidence type="ECO:0000256" key="6">
    <source>
        <dbReference type="NCBIfam" id="TIGR00152"/>
    </source>
</evidence>
<dbReference type="GO" id="GO:0015937">
    <property type="term" value="P:coenzyme A biosynthetic process"/>
    <property type="evidence" value="ECO:0007669"/>
    <property type="project" value="UniProtKB-UniRule"/>
</dbReference>
<evidence type="ECO:0000256" key="5">
    <source>
        <dbReference type="HAMAP-Rule" id="MF_00376"/>
    </source>
</evidence>
<evidence type="ECO:0000256" key="4">
    <source>
        <dbReference type="ARBA" id="ARBA00022993"/>
    </source>
</evidence>
<dbReference type="Proteomes" id="UP000036102">
    <property type="component" value="Unassembled WGS sequence"/>
</dbReference>
<accession>A0A0J7JAZ5</accession>
<dbReference type="UniPathway" id="UPA00241">
    <property type="reaction ID" value="UER00356"/>
</dbReference>
<dbReference type="PATRIC" id="fig|1658765.3.peg.1839"/>
<comment type="catalytic activity">
    <reaction evidence="5">
        <text>3'-dephospho-CoA + ATP = ADP + CoA + H(+)</text>
        <dbReference type="Rhea" id="RHEA:18245"/>
        <dbReference type="ChEBI" id="CHEBI:15378"/>
        <dbReference type="ChEBI" id="CHEBI:30616"/>
        <dbReference type="ChEBI" id="CHEBI:57287"/>
        <dbReference type="ChEBI" id="CHEBI:57328"/>
        <dbReference type="ChEBI" id="CHEBI:456216"/>
        <dbReference type="EC" id="2.7.1.24"/>
    </reaction>
</comment>
<comment type="caution">
    <text evidence="7">The sequence shown here is derived from an EMBL/GenBank/DDBJ whole genome shotgun (WGS) entry which is preliminary data.</text>
</comment>
<evidence type="ECO:0000256" key="2">
    <source>
        <dbReference type="ARBA" id="ARBA00022741"/>
    </source>
</evidence>
<name>A0A0J7JAZ5_9GAMM</name>
<dbReference type="RefSeq" id="WP_082146444.1">
    <property type="nucleotide sequence ID" value="NZ_LFBU01000001.1"/>
</dbReference>
<dbReference type="OrthoDB" id="9812943at2"/>
<dbReference type="GO" id="GO:0004140">
    <property type="term" value="F:dephospho-CoA kinase activity"/>
    <property type="evidence" value="ECO:0007669"/>
    <property type="project" value="UniProtKB-UniRule"/>
</dbReference>
<gene>
    <name evidence="5" type="primary">coaE</name>
    <name evidence="7" type="ORF">Msub_11842</name>
</gene>
<dbReference type="CDD" id="cd02022">
    <property type="entry name" value="DPCK"/>
    <property type="match status" value="1"/>
</dbReference>
<evidence type="ECO:0000256" key="1">
    <source>
        <dbReference type="ARBA" id="ARBA00009018"/>
    </source>
</evidence>
<evidence type="ECO:0000313" key="7">
    <source>
        <dbReference type="EMBL" id="KMQ75633.1"/>
    </source>
</evidence>
<keyword evidence="4 5" id="KW-0173">Coenzyme A biosynthesis</keyword>
<dbReference type="InterPro" id="IPR001977">
    <property type="entry name" value="Depp_CoAkinase"/>
</dbReference>
<dbReference type="GO" id="GO:0005737">
    <property type="term" value="C:cytoplasm"/>
    <property type="evidence" value="ECO:0007669"/>
    <property type="project" value="UniProtKB-SubCell"/>
</dbReference>
<reference evidence="7 8" key="1">
    <citation type="submission" date="2015-06" db="EMBL/GenBank/DDBJ databases">
        <title>Marinobacter subterrani, a genetically tractable neutrophilic iron-oxidizing strain isolated from the Soudan Iron Mine.</title>
        <authorList>
            <person name="Bonis B.M."/>
            <person name="Gralnick J.A."/>
        </authorList>
    </citation>
    <scope>NUCLEOTIDE SEQUENCE [LARGE SCALE GENOMIC DNA]</scope>
    <source>
        <strain evidence="7 8">JG233</strain>
    </source>
</reference>
<keyword evidence="3 5" id="KW-0067">ATP-binding</keyword>
<protein>
    <recommendedName>
        <fullName evidence="5 6">Dephospho-CoA kinase</fullName>
        <ecNumber evidence="5 6">2.7.1.24</ecNumber>
    </recommendedName>
    <alternativeName>
        <fullName evidence="5">Dephosphocoenzyme A kinase</fullName>
    </alternativeName>
</protein>
<dbReference type="PROSITE" id="PS51219">
    <property type="entry name" value="DPCK"/>
    <property type="match status" value="1"/>
</dbReference>
<dbReference type="HAMAP" id="MF_00376">
    <property type="entry name" value="Dephospho_CoA_kinase"/>
    <property type="match status" value="1"/>
</dbReference>
<dbReference type="Gene3D" id="3.40.50.300">
    <property type="entry name" value="P-loop containing nucleotide triphosphate hydrolases"/>
    <property type="match status" value="1"/>
</dbReference>
<evidence type="ECO:0000256" key="3">
    <source>
        <dbReference type="ARBA" id="ARBA00022840"/>
    </source>
</evidence>
<keyword evidence="8" id="KW-1185">Reference proteome</keyword>
<comment type="subcellular location">
    <subcellularLocation>
        <location evidence="5">Cytoplasm</location>
    </subcellularLocation>
</comment>
<dbReference type="SUPFAM" id="SSF52540">
    <property type="entry name" value="P-loop containing nucleoside triphosphate hydrolases"/>
    <property type="match status" value="1"/>
</dbReference>
<feature type="binding site" evidence="5">
    <location>
        <begin position="39"/>
        <end position="44"/>
    </location>
    <ligand>
        <name>ATP</name>
        <dbReference type="ChEBI" id="CHEBI:30616"/>
    </ligand>
</feature>
<dbReference type="NCBIfam" id="TIGR00152">
    <property type="entry name" value="dephospho-CoA kinase"/>
    <property type="match status" value="1"/>
</dbReference>
<comment type="similarity">
    <text evidence="1 5">Belongs to the CoaE family.</text>
</comment>
<comment type="pathway">
    <text evidence="5">Cofactor biosynthesis; coenzyme A biosynthesis; CoA from (R)-pantothenate: step 5/5.</text>
</comment>
<dbReference type="InterPro" id="IPR027417">
    <property type="entry name" value="P-loop_NTPase"/>
</dbReference>
<keyword evidence="5 7" id="KW-0808">Transferase</keyword>
<evidence type="ECO:0000313" key="8">
    <source>
        <dbReference type="Proteomes" id="UP000036102"/>
    </source>
</evidence>